<dbReference type="GO" id="GO:0006508">
    <property type="term" value="P:proteolysis"/>
    <property type="evidence" value="ECO:0007669"/>
    <property type="project" value="UniProtKB-KW"/>
</dbReference>
<dbReference type="Pfam" id="PF02897">
    <property type="entry name" value="Peptidase_S9_N"/>
    <property type="match status" value="1"/>
</dbReference>
<proteinExistence type="predicted"/>
<feature type="domain" description="Peptidase S9 prolyl oligopeptidase catalytic" evidence="7">
    <location>
        <begin position="507"/>
        <end position="705"/>
    </location>
</feature>
<evidence type="ECO:0000256" key="1">
    <source>
        <dbReference type="ARBA" id="ARBA00001070"/>
    </source>
</evidence>
<evidence type="ECO:0000259" key="8">
    <source>
        <dbReference type="Pfam" id="PF02897"/>
    </source>
</evidence>
<dbReference type="GO" id="GO:0070012">
    <property type="term" value="F:oligopeptidase activity"/>
    <property type="evidence" value="ECO:0007669"/>
    <property type="project" value="TreeGrafter"/>
</dbReference>
<dbReference type="Pfam" id="PF00326">
    <property type="entry name" value="Peptidase_S9"/>
    <property type="match status" value="1"/>
</dbReference>
<dbReference type="Proteomes" id="UP000310017">
    <property type="component" value="Chromosome"/>
</dbReference>
<evidence type="ECO:0000313" key="10">
    <source>
        <dbReference type="Proteomes" id="UP000310017"/>
    </source>
</evidence>
<organism evidence="9 10">
    <name type="scientific">Aggregatimonas sangjinii</name>
    <dbReference type="NCBI Taxonomy" id="2583587"/>
    <lineage>
        <taxon>Bacteria</taxon>
        <taxon>Pseudomonadati</taxon>
        <taxon>Bacteroidota</taxon>
        <taxon>Flavobacteriia</taxon>
        <taxon>Flavobacteriales</taxon>
        <taxon>Flavobacteriaceae</taxon>
        <taxon>Aggregatimonas</taxon>
    </lineage>
</organism>
<dbReference type="InterPro" id="IPR051167">
    <property type="entry name" value="Prolyl_oligopep/macrocyclase"/>
</dbReference>
<dbReference type="InterPro" id="IPR023302">
    <property type="entry name" value="Pept_S9A_N"/>
</dbReference>
<dbReference type="GO" id="GO:0005829">
    <property type="term" value="C:cytosol"/>
    <property type="evidence" value="ECO:0007669"/>
    <property type="project" value="TreeGrafter"/>
</dbReference>
<dbReference type="PROSITE" id="PS51257">
    <property type="entry name" value="PROKAR_LIPOPROTEIN"/>
    <property type="match status" value="1"/>
</dbReference>
<dbReference type="EC" id="3.4.21.26" evidence="2"/>
<evidence type="ECO:0000256" key="4">
    <source>
        <dbReference type="ARBA" id="ARBA00022801"/>
    </source>
</evidence>
<dbReference type="PANTHER" id="PTHR42881">
    <property type="entry name" value="PROLYL ENDOPEPTIDASE"/>
    <property type="match status" value="1"/>
</dbReference>
<evidence type="ECO:0000256" key="6">
    <source>
        <dbReference type="SAM" id="SignalP"/>
    </source>
</evidence>
<evidence type="ECO:0000256" key="5">
    <source>
        <dbReference type="ARBA" id="ARBA00022825"/>
    </source>
</evidence>
<gene>
    <name evidence="9" type="ORF">FGM00_13610</name>
</gene>
<dbReference type="SUPFAM" id="SSF53474">
    <property type="entry name" value="alpha/beta-Hydrolases"/>
    <property type="match status" value="1"/>
</dbReference>
<keyword evidence="6" id="KW-0732">Signal</keyword>
<dbReference type="Gene3D" id="2.130.10.120">
    <property type="entry name" value="Prolyl oligopeptidase, N-terminal domain"/>
    <property type="match status" value="1"/>
</dbReference>
<dbReference type="Gene3D" id="3.40.50.1820">
    <property type="entry name" value="alpha/beta hydrolase"/>
    <property type="match status" value="1"/>
</dbReference>
<evidence type="ECO:0000256" key="3">
    <source>
        <dbReference type="ARBA" id="ARBA00022670"/>
    </source>
</evidence>
<dbReference type="InterPro" id="IPR001375">
    <property type="entry name" value="Peptidase_S9_cat"/>
</dbReference>
<comment type="catalytic activity">
    <reaction evidence="1">
        <text>Hydrolysis of Pro-|-Xaa &gt;&gt; Ala-|-Xaa in oligopeptides.</text>
        <dbReference type="EC" id="3.4.21.26"/>
    </reaction>
</comment>
<evidence type="ECO:0000313" key="9">
    <source>
        <dbReference type="EMBL" id="QCX01101.1"/>
    </source>
</evidence>
<feature type="signal peptide" evidence="6">
    <location>
        <begin position="1"/>
        <end position="17"/>
    </location>
</feature>
<accession>A0A5B7SVY4</accession>
<dbReference type="OrthoDB" id="9801421at2"/>
<feature type="domain" description="Peptidase S9A N-terminal" evidence="8">
    <location>
        <begin position="28"/>
        <end position="343"/>
    </location>
</feature>
<dbReference type="PRINTS" id="PR00862">
    <property type="entry name" value="PROLIGOPTASE"/>
</dbReference>
<evidence type="ECO:0000259" key="7">
    <source>
        <dbReference type="Pfam" id="PF00326"/>
    </source>
</evidence>
<dbReference type="SUPFAM" id="SSF50993">
    <property type="entry name" value="Peptidase/esterase 'gauge' domain"/>
    <property type="match status" value="1"/>
</dbReference>
<keyword evidence="3" id="KW-0645">Protease</keyword>
<keyword evidence="10" id="KW-1185">Reference proteome</keyword>
<keyword evidence="5" id="KW-0720">Serine protease</keyword>
<dbReference type="KEGG" id="asag:FGM00_13610"/>
<name>A0A5B7SVY4_9FLAO</name>
<dbReference type="InterPro" id="IPR002470">
    <property type="entry name" value="Peptidase_S9A"/>
</dbReference>
<dbReference type="GO" id="GO:0004252">
    <property type="term" value="F:serine-type endopeptidase activity"/>
    <property type="evidence" value="ECO:0007669"/>
    <property type="project" value="UniProtKB-EC"/>
</dbReference>
<protein>
    <recommendedName>
        <fullName evidence="2">prolyl oligopeptidase</fullName>
        <ecNumber evidence="2">3.4.21.26</ecNumber>
    </recommendedName>
</protein>
<dbReference type="PANTHER" id="PTHR42881:SF2">
    <property type="entry name" value="PROLYL ENDOPEPTIDASE"/>
    <property type="match status" value="1"/>
</dbReference>
<reference evidence="9 10" key="1">
    <citation type="submission" date="2019-05" db="EMBL/GenBank/DDBJ databases">
        <title>Genome sequencing of F202Z8.</title>
        <authorList>
            <person name="Kwon Y.M."/>
        </authorList>
    </citation>
    <scope>NUCLEOTIDE SEQUENCE [LARGE SCALE GENOMIC DNA]</scope>
    <source>
        <strain evidence="9 10">F202Z8</strain>
    </source>
</reference>
<dbReference type="InterPro" id="IPR029058">
    <property type="entry name" value="AB_hydrolase_fold"/>
</dbReference>
<dbReference type="EMBL" id="CP040710">
    <property type="protein sequence ID" value="QCX01101.1"/>
    <property type="molecule type" value="Genomic_DNA"/>
</dbReference>
<dbReference type="AlphaFoldDB" id="A0A5B7SVY4"/>
<sequence length="712" mass="80856">MRILSLLLSLLSISCTAGQDVSYDYPRMTKQPITETHHGIVVQDDYRNIENLSDSTIGNWFLDQGKLTNTILDTLKQALDFQKKFKEFNNRTKTWAKKLKQDESGNLYYLKRPIGEYDFKVFKKDSKGIITEIYDPKEFRPELENRYQINYFQPSWDGRYIVLSINVRGDFSSELLIIDLKTGEPLDYIIDHVAPNLFNGIHWLPNSKGFTYLRFPVVDKDKEGYKANSVSILHIVGDKKNSSPIFGDKMGADIDPSFFPFTSVSSSKDNYLISYIATVDRFYDAYFADVDSVINGNLNWKKLYGIKDKVLYSEGIIKEKRYYYISPKFNSNFQVLSVDMNDIDFDNPRIESKLPKELVINDFCLDASGIYFSTTKNGVEASLYHYSNNETTTQIEIPFEAGNIELVPNSGYESGLYVEADGWAVDLMRYYVRGNKIQEQVILAEIPEFPEFATIKVEETEIKSHDGVMVPVTLVYDSLNPRSSNKPTVITSYGAYGQSQEPYFAPRRLAWVASGGVIAVAHIRGGGEKGQDWHDAGRIATKSNSWKDIISVTEYLINEKITSPEKTILYSASAGAISSGMAVIERPELFKVFLSQVPFINPSRSSAGSYKKTSYLEFGDIENVEEAKYLLGMDPYLNLKKNVDYPATLIAPSAKDDRLDLWESGKFIARLQEYSTSKYPILLDVDLKDGHSRSSSEALGRLYGFAKWVIEN</sequence>
<feature type="chain" id="PRO_5022786135" description="prolyl oligopeptidase" evidence="6">
    <location>
        <begin position="18"/>
        <end position="712"/>
    </location>
</feature>
<keyword evidence="4" id="KW-0378">Hydrolase</keyword>
<dbReference type="RefSeq" id="WP_138853440.1">
    <property type="nucleotide sequence ID" value="NZ_CP040710.1"/>
</dbReference>
<evidence type="ECO:0000256" key="2">
    <source>
        <dbReference type="ARBA" id="ARBA00011897"/>
    </source>
</evidence>